<gene>
    <name evidence="1" type="ORF">ACIBG2_01460</name>
</gene>
<keyword evidence="2" id="KW-1185">Reference proteome</keyword>
<dbReference type="RefSeq" id="WP_397077884.1">
    <property type="nucleotide sequence ID" value="NZ_JBITGY010000001.1"/>
</dbReference>
<protein>
    <submittedName>
        <fullName evidence="1">Uncharacterized protein</fullName>
    </submittedName>
</protein>
<organism evidence="1 2">
    <name type="scientific">Nonomuraea typhae</name>
    <dbReference type="NCBI Taxonomy" id="2603600"/>
    <lineage>
        <taxon>Bacteria</taxon>
        <taxon>Bacillati</taxon>
        <taxon>Actinomycetota</taxon>
        <taxon>Actinomycetes</taxon>
        <taxon>Streptosporangiales</taxon>
        <taxon>Streptosporangiaceae</taxon>
        <taxon>Nonomuraea</taxon>
    </lineage>
</organism>
<evidence type="ECO:0000313" key="1">
    <source>
        <dbReference type="EMBL" id="MFI6496019.1"/>
    </source>
</evidence>
<proteinExistence type="predicted"/>
<dbReference type="EMBL" id="JBITGY010000001">
    <property type="protein sequence ID" value="MFI6496019.1"/>
    <property type="molecule type" value="Genomic_DNA"/>
</dbReference>
<sequence length="113" mass="12841">MDTTSAPTIDDLRTKYASSVALGASFLDAMDHDWFARIDKATLAFPSLNECVLGQLLGSYQMGLEKLRKGQELDWSRLHGFTLHPQDLDFDNQNWRVLTELWLAEVVRREGAL</sequence>
<accession>A0ABW7YKZ9</accession>
<evidence type="ECO:0000313" key="2">
    <source>
        <dbReference type="Proteomes" id="UP001612741"/>
    </source>
</evidence>
<dbReference type="Proteomes" id="UP001612741">
    <property type="component" value="Unassembled WGS sequence"/>
</dbReference>
<reference evidence="1 2" key="1">
    <citation type="submission" date="2024-10" db="EMBL/GenBank/DDBJ databases">
        <title>The Natural Products Discovery Center: Release of the First 8490 Sequenced Strains for Exploring Actinobacteria Biosynthetic Diversity.</title>
        <authorList>
            <person name="Kalkreuter E."/>
            <person name="Kautsar S.A."/>
            <person name="Yang D."/>
            <person name="Bader C.D."/>
            <person name="Teijaro C.N."/>
            <person name="Fluegel L."/>
            <person name="Davis C.M."/>
            <person name="Simpson J.R."/>
            <person name="Lauterbach L."/>
            <person name="Steele A.D."/>
            <person name="Gui C."/>
            <person name="Meng S."/>
            <person name="Li G."/>
            <person name="Viehrig K."/>
            <person name="Ye F."/>
            <person name="Su P."/>
            <person name="Kiefer A.F."/>
            <person name="Nichols A."/>
            <person name="Cepeda A.J."/>
            <person name="Yan W."/>
            <person name="Fan B."/>
            <person name="Jiang Y."/>
            <person name="Adhikari A."/>
            <person name="Zheng C.-J."/>
            <person name="Schuster L."/>
            <person name="Cowan T.M."/>
            <person name="Smanski M.J."/>
            <person name="Chevrette M.G."/>
            <person name="De Carvalho L.P.S."/>
            <person name="Shen B."/>
        </authorList>
    </citation>
    <scope>NUCLEOTIDE SEQUENCE [LARGE SCALE GENOMIC DNA]</scope>
    <source>
        <strain evidence="1 2">NPDC050545</strain>
    </source>
</reference>
<name>A0ABW7YKZ9_9ACTN</name>
<comment type="caution">
    <text evidence="1">The sequence shown here is derived from an EMBL/GenBank/DDBJ whole genome shotgun (WGS) entry which is preliminary data.</text>
</comment>